<sequence>MRPLVNDTLTLTNLKDRRVLVFWLLEIIAIIQFLLWLILASKVAAVPIYFNPLAASISSEPKLSSPLRATISKHIDHARKVNVERSLQQISIDIWFGLCFTVVMDAFAVVLTFNRALIRKFHNVVSQRLIFLASIILCAIWSWNAKKSGLCSRHALLLLAGGFTLYGLLGYILDKLEKRDISPGEAIRRGTFAQYSKDLGRFETSWTHAAFLAAIIGGLGLFLTSLVPPPWSAGLPVIHILLESLVLSMRGTKRSPRYISLSSPLFFAVVCVHWGVMPLSKNPRLSITPSYFLGLVLLSRFLLDAHLLTILRLRSELKWSRKNILISTPRLLAMCFVMLFLENLGVMVITYIKPLSVLVFFGLGIAGYMGAAAYDIAAKLTYIGV</sequence>
<organism evidence="2 3">
    <name type="scientific">Penicillium brasilianum</name>
    <dbReference type="NCBI Taxonomy" id="104259"/>
    <lineage>
        <taxon>Eukaryota</taxon>
        <taxon>Fungi</taxon>
        <taxon>Dikarya</taxon>
        <taxon>Ascomycota</taxon>
        <taxon>Pezizomycotina</taxon>
        <taxon>Eurotiomycetes</taxon>
        <taxon>Eurotiomycetidae</taxon>
        <taxon>Eurotiales</taxon>
        <taxon>Aspergillaceae</taxon>
        <taxon>Penicillium</taxon>
    </lineage>
</organism>
<proteinExistence type="predicted"/>
<protein>
    <submittedName>
        <fullName evidence="2">Uncharacterized protein</fullName>
    </submittedName>
</protein>
<evidence type="ECO:0000313" key="3">
    <source>
        <dbReference type="Proteomes" id="UP000190744"/>
    </source>
</evidence>
<keyword evidence="1" id="KW-0472">Membrane</keyword>
<feature type="transmembrane region" description="Helical" evidence="1">
    <location>
        <begin position="206"/>
        <end position="227"/>
    </location>
</feature>
<dbReference type="AlphaFoldDB" id="A0A1S9RER4"/>
<feature type="transmembrane region" description="Helical" evidence="1">
    <location>
        <begin position="20"/>
        <end position="39"/>
    </location>
</feature>
<feature type="transmembrane region" description="Helical" evidence="1">
    <location>
        <begin position="258"/>
        <end position="279"/>
    </location>
</feature>
<feature type="transmembrane region" description="Helical" evidence="1">
    <location>
        <begin position="125"/>
        <end position="143"/>
    </location>
</feature>
<feature type="transmembrane region" description="Helical" evidence="1">
    <location>
        <begin position="155"/>
        <end position="173"/>
    </location>
</feature>
<feature type="transmembrane region" description="Helical" evidence="1">
    <location>
        <begin position="233"/>
        <end position="251"/>
    </location>
</feature>
<gene>
    <name evidence="2" type="ORF">PEBR_35493</name>
</gene>
<comment type="caution">
    <text evidence="2">The sequence shown here is derived from an EMBL/GenBank/DDBJ whole genome shotgun (WGS) entry which is preliminary data.</text>
</comment>
<feature type="transmembrane region" description="Helical" evidence="1">
    <location>
        <begin position="331"/>
        <end position="352"/>
    </location>
</feature>
<feature type="transmembrane region" description="Helical" evidence="1">
    <location>
        <begin position="291"/>
        <end position="311"/>
    </location>
</feature>
<dbReference type="Proteomes" id="UP000190744">
    <property type="component" value="Unassembled WGS sequence"/>
</dbReference>
<keyword evidence="1" id="KW-0812">Transmembrane</keyword>
<reference evidence="3" key="1">
    <citation type="submission" date="2015-09" db="EMBL/GenBank/DDBJ databases">
        <authorList>
            <person name="Fill T.P."/>
            <person name="Baretta J.F."/>
            <person name="de Almeida L.G."/>
            <person name="Rocha M."/>
            <person name="de Souza D.H."/>
            <person name="Malavazi I."/>
            <person name="Cerdeira L.T."/>
            <person name="Hong H."/>
            <person name="Samborskyy M."/>
            <person name="de Vasconcelos A.T."/>
            <person name="Leadlay P."/>
            <person name="Rodrigues-Filho E."/>
        </authorList>
    </citation>
    <scope>NUCLEOTIDE SEQUENCE [LARGE SCALE GENOMIC DNA]</scope>
    <source>
        <strain evidence="3">LaBioMMi 136</strain>
    </source>
</reference>
<name>A0A1S9RER4_PENBI</name>
<accession>A0A1S9RER4</accession>
<keyword evidence="1" id="KW-1133">Transmembrane helix</keyword>
<dbReference type="EMBL" id="LJBN01000194">
    <property type="protein sequence ID" value="OOQ83558.1"/>
    <property type="molecule type" value="Genomic_DNA"/>
</dbReference>
<evidence type="ECO:0000256" key="1">
    <source>
        <dbReference type="SAM" id="Phobius"/>
    </source>
</evidence>
<evidence type="ECO:0000313" key="2">
    <source>
        <dbReference type="EMBL" id="OOQ83558.1"/>
    </source>
</evidence>
<feature type="transmembrane region" description="Helical" evidence="1">
    <location>
        <begin position="94"/>
        <end position="113"/>
    </location>
</feature>
<feature type="transmembrane region" description="Helical" evidence="1">
    <location>
        <begin position="358"/>
        <end position="377"/>
    </location>
</feature>